<reference evidence="1 2" key="1">
    <citation type="submission" date="2024-10" db="EMBL/GenBank/DDBJ databases">
        <title>The Natural Products Discovery Center: Release of the First 8490 Sequenced Strains for Exploring Actinobacteria Biosynthetic Diversity.</title>
        <authorList>
            <person name="Kalkreuter E."/>
            <person name="Kautsar S.A."/>
            <person name="Yang D."/>
            <person name="Bader C.D."/>
            <person name="Teijaro C.N."/>
            <person name="Fluegel L."/>
            <person name="Davis C.M."/>
            <person name="Simpson J.R."/>
            <person name="Lauterbach L."/>
            <person name="Steele A.D."/>
            <person name="Gui C."/>
            <person name="Meng S."/>
            <person name="Li G."/>
            <person name="Viehrig K."/>
            <person name="Ye F."/>
            <person name="Su P."/>
            <person name="Kiefer A.F."/>
            <person name="Nichols A."/>
            <person name="Cepeda A.J."/>
            <person name="Yan W."/>
            <person name="Fan B."/>
            <person name="Jiang Y."/>
            <person name="Adhikari A."/>
            <person name="Zheng C.-J."/>
            <person name="Schuster L."/>
            <person name="Cowan T.M."/>
            <person name="Smanski M.J."/>
            <person name="Chevrette M.G."/>
            <person name="De Carvalho L.P.S."/>
            <person name="Shen B."/>
        </authorList>
    </citation>
    <scope>NUCLEOTIDE SEQUENCE [LARGE SCALE GENOMIC DNA]</scope>
    <source>
        <strain evidence="1 2">NPDC048320</strain>
    </source>
</reference>
<sequence length="113" mass="12815">MPAELREHAGRHYAVQFHYALPDDAWAVELSEAVPAPAAWAENPEAERHLPGSAFMVAFVPDEDPNLEPTVHIHSHDEHVIPYEIMRWFMEQVADQVERCRTAFGQSGREAAE</sequence>
<evidence type="ECO:0000313" key="2">
    <source>
        <dbReference type="Proteomes" id="UP001604267"/>
    </source>
</evidence>
<evidence type="ECO:0000313" key="1">
    <source>
        <dbReference type="EMBL" id="MFG3013689.1"/>
    </source>
</evidence>
<accession>A0ABW7B953</accession>
<dbReference type="Proteomes" id="UP001604267">
    <property type="component" value="Unassembled WGS sequence"/>
</dbReference>
<gene>
    <name evidence="1" type="ORF">ACGFZB_25225</name>
</gene>
<protein>
    <submittedName>
        <fullName evidence="1">Uncharacterized protein</fullName>
    </submittedName>
</protein>
<dbReference type="RefSeq" id="WP_388329300.1">
    <property type="nucleotide sequence ID" value="NZ_JBIBCC010000027.1"/>
</dbReference>
<name>A0ABW7B953_9ACTN</name>
<comment type="caution">
    <text evidence="1">The sequence shown here is derived from an EMBL/GenBank/DDBJ whole genome shotgun (WGS) entry which is preliminary data.</text>
</comment>
<keyword evidence="2" id="KW-1185">Reference proteome</keyword>
<proteinExistence type="predicted"/>
<dbReference type="EMBL" id="JBICYV010000012">
    <property type="protein sequence ID" value="MFG3013689.1"/>
    <property type="molecule type" value="Genomic_DNA"/>
</dbReference>
<organism evidence="1 2">
    <name type="scientific">Streptomyces cinerochromogenes</name>
    <dbReference type="NCBI Taxonomy" id="66422"/>
    <lineage>
        <taxon>Bacteria</taxon>
        <taxon>Bacillati</taxon>
        <taxon>Actinomycetota</taxon>
        <taxon>Actinomycetes</taxon>
        <taxon>Kitasatosporales</taxon>
        <taxon>Streptomycetaceae</taxon>
        <taxon>Streptomyces</taxon>
    </lineage>
</organism>